<evidence type="ECO:0000313" key="2">
    <source>
        <dbReference type="EMBL" id="CAB1443459.1"/>
    </source>
</evidence>
<evidence type="ECO:0000313" key="3">
    <source>
        <dbReference type="Proteomes" id="UP001153269"/>
    </source>
</evidence>
<evidence type="ECO:0000256" key="1">
    <source>
        <dbReference type="SAM" id="MobiDB-lite"/>
    </source>
</evidence>
<proteinExistence type="predicted"/>
<gene>
    <name evidence="2" type="ORF">PLEPLA_LOCUS31175</name>
</gene>
<feature type="region of interest" description="Disordered" evidence="1">
    <location>
        <begin position="1"/>
        <end position="25"/>
    </location>
</feature>
<accession>A0A9N7YYR0</accession>
<name>A0A9N7YYR0_PLEPL</name>
<protein>
    <submittedName>
        <fullName evidence="2">Uncharacterized protein</fullName>
    </submittedName>
</protein>
<dbReference type="AlphaFoldDB" id="A0A9N7YYR0"/>
<dbReference type="Proteomes" id="UP001153269">
    <property type="component" value="Unassembled WGS sequence"/>
</dbReference>
<dbReference type="EMBL" id="CADEAL010003112">
    <property type="protein sequence ID" value="CAB1443459.1"/>
    <property type="molecule type" value="Genomic_DNA"/>
</dbReference>
<organism evidence="2 3">
    <name type="scientific">Pleuronectes platessa</name>
    <name type="common">European plaice</name>
    <dbReference type="NCBI Taxonomy" id="8262"/>
    <lineage>
        <taxon>Eukaryota</taxon>
        <taxon>Metazoa</taxon>
        <taxon>Chordata</taxon>
        <taxon>Craniata</taxon>
        <taxon>Vertebrata</taxon>
        <taxon>Euteleostomi</taxon>
        <taxon>Actinopterygii</taxon>
        <taxon>Neopterygii</taxon>
        <taxon>Teleostei</taxon>
        <taxon>Neoteleostei</taxon>
        <taxon>Acanthomorphata</taxon>
        <taxon>Carangaria</taxon>
        <taxon>Pleuronectiformes</taxon>
        <taxon>Pleuronectoidei</taxon>
        <taxon>Pleuronectidae</taxon>
        <taxon>Pleuronectes</taxon>
    </lineage>
</organism>
<reference evidence="2" key="1">
    <citation type="submission" date="2020-03" db="EMBL/GenBank/DDBJ databases">
        <authorList>
            <person name="Weist P."/>
        </authorList>
    </citation>
    <scope>NUCLEOTIDE SEQUENCE</scope>
</reference>
<keyword evidence="3" id="KW-1185">Reference proteome</keyword>
<sequence length="157" mass="17315">MAVGTKGEGKHVSLSARTGPMSLPIMPREKGEFICGCRCSTDLPTDLSREAAAKANKTLEHLCPQRRGGDHRAPRVAQVLMKTEKGKGKGRRRGRQMKERVLFPLRMQPVEKTGMCYKGRTVVQEWVKEGITVPGANLPESMRGEVCLICSHTSRAT</sequence>
<comment type="caution">
    <text evidence="2">The sequence shown here is derived from an EMBL/GenBank/DDBJ whole genome shotgun (WGS) entry which is preliminary data.</text>
</comment>